<dbReference type="PROSITE" id="PS50088">
    <property type="entry name" value="ANK_REPEAT"/>
    <property type="match status" value="1"/>
</dbReference>
<dbReference type="InterPro" id="IPR036770">
    <property type="entry name" value="Ankyrin_rpt-contain_sf"/>
</dbReference>
<sequence>MTDILFGVKDIDELIGRVRENSGLREEILNLEDSVGKIFSIDRKSSVLDINFPLLWEAPKSRIFSGNIVGDIPIDIGRYNGFVIGGRILRCVTDCVAVDDRFNIFFYELGTQQKFVEMILGGGVTFELIEKDDEKYHVRLGEYHINVYYGKIFGSVMEILLGVGKYIGRFCFDCKVGKFIGSAMFYLELDRLVSASWPVSMVGCVKKRDLIGVHKFVEAVDFDGLMNYGGIGGEYEVIDSEGYTALERALMLYAGLKNAVLRNNLENIIRILSGYVYFRPPDVFWRWYFSRGEESLKLCDTIFSIKNKFGLVGGSIGDCDGGGDDVLGRVNTYVIGKLLEGGQWDNIIEYLGFIGGKNFDHNVFVNVNDKDGLRGFIPKLFKELKTEVVSEIVLMTEMIDLFEKFQVHSTAFLKRVVVELVKNFKFVSLVYLSKMGYDIFRGEYERPLLFYVLDGHVDKILRMMQFLRKYGGGENIEGVDGFGDTWLHVVVNRGDVRVVRAILEGFSDKSFLNKTNKKGMSILHLAAVGGNEELYLLLRLYGCDDMLRDELGNTVYHYIVMNKMFIGSVVWESENSYGFRPSYYTFLKGYWKFKDYSCR</sequence>
<dbReference type="Pfam" id="PF12796">
    <property type="entry name" value="Ank_2"/>
    <property type="match status" value="1"/>
</dbReference>
<reference evidence="1" key="1">
    <citation type="submission" date="2018-10" db="EMBL/GenBank/DDBJ databases">
        <title>Hidden diversity of soil giant viruses.</title>
        <authorList>
            <person name="Schulz F."/>
            <person name="Alteio L."/>
            <person name="Goudeau D."/>
            <person name="Ryan E.M."/>
            <person name="Malmstrom R.R."/>
            <person name="Blanchard J."/>
            <person name="Woyke T."/>
        </authorList>
    </citation>
    <scope>NUCLEOTIDE SEQUENCE</scope>
    <source>
        <strain evidence="1">HYV1</strain>
    </source>
</reference>
<dbReference type="Gene3D" id="1.25.40.20">
    <property type="entry name" value="Ankyrin repeat-containing domain"/>
    <property type="match status" value="1"/>
</dbReference>
<organism evidence="1">
    <name type="scientific">Hyperionvirus sp</name>
    <dbReference type="NCBI Taxonomy" id="2487770"/>
    <lineage>
        <taxon>Viruses</taxon>
        <taxon>Varidnaviria</taxon>
        <taxon>Bamfordvirae</taxon>
        <taxon>Nucleocytoviricota</taxon>
        <taxon>Megaviricetes</taxon>
        <taxon>Imitervirales</taxon>
        <taxon>Mimiviridae</taxon>
        <taxon>Klosneuvirinae</taxon>
    </lineage>
</organism>
<proteinExistence type="predicted"/>
<protein>
    <submittedName>
        <fullName evidence="1">Ankyrin repeat protein</fullName>
    </submittedName>
</protein>
<accession>A0A3G5ABM1</accession>
<dbReference type="InterPro" id="IPR002110">
    <property type="entry name" value="Ankyrin_rpt"/>
</dbReference>
<evidence type="ECO:0000313" key="1">
    <source>
        <dbReference type="EMBL" id="AYV84606.1"/>
    </source>
</evidence>
<name>A0A3G5ABM1_9VIRU</name>
<gene>
    <name evidence="1" type="ORF">Hyperionvirus30_22</name>
</gene>
<dbReference type="EMBL" id="MK072412">
    <property type="protein sequence ID" value="AYV84606.1"/>
    <property type="molecule type" value="Genomic_DNA"/>
</dbReference>
<dbReference type="SUPFAM" id="SSF48403">
    <property type="entry name" value="Ankyrin repeat"/>
    <property type="match status" value="1"/>
</dbReference>